<dbReference type="GO" id="GO:0004601">
    <property type="term" value="F:peroxidase activity"/>
    <property type="evidence" value="ECO:0007669"/>
    <property type="project" value="UniProtKB-KW"/>
</dbReference>
<dbReference type="PRINTS" id="PR00111">
    <property type="entry name" value="ABHYDROLASE"/>
</dbReference>
<proteinExistence type="predicted"/>
<dbReference type="InterPro" id="IPR000639">
    <property type="entry name" value="Epox_hydrolase-like"/>
</dbReference>
<dbReference type="KEGG" id="mmc:Mmcs_0750"/>
<dbReference type="SUPFAM" id="SSF53474">
    <property type="entry name" value="alpha/beta-Hydrolases"/>
    <property type="match status" value="1"/>
</dbReference>
<dbReference type="InterPro" id="IPR050471">
    <property type="entry name" value="AB_hydrolase"/>
</dbReference>
<dbReference type="Gene3D" id="3.40.50.1820">
    <property type="entry name" value="alpha/beta hydrolase"/>
    <property type="match status" value="1"/>
</dbReference>
<gene>
    <name evidence="3" type="ordered locus">Mmcs_0750</name>
</gene>
<accession>A0A5Q5BF94</accession>
<protein>
    <submittedName>
        <fullName evidence="3">Alpha/beta hydrolase fold protein</fullName>
    </submittedName>
</protein>
<evidence type="ECO:0000256" key="1">
    <source>
        <dbReference type="ARBA" id="ARBA00022559"/>
    </source>
</evidence>
<dbReference type="PANTHER" id="PTHR43433:SF5">
    <property type="entry name" value="AB HYDROLASE-1 DOMAIN-CONTAINING PROTEIN"/>
    <property type="match status" value="1"/>
</dbReference>
<organism evidence="3">
    <name type="scientific">Mycobacterium sp. (strain MCS)</name>
    <dbReference type="NCBI Taxonomy" id="164756"/>
    <lineage>
        <taxon>Bacteria</taxon>
        <taxon>Bacillati</taxon>
        <taxon>Actinomycetota</taxon>
        <taxon>Actinomycetes</taxon>
        <taxon>Mycobacteriales</taxon>
        <taxon>Mycobacteriaceae</taxon>
        <taxon>Mycobacterium</taxon>
    </lineage>
</organism>
<dbReference type="GO" id="GO:0016787">
    <property type="term" value="F:hydrolase activity"/>
    <property type="evidence" value="ECO:0007669"/>
    <property type="project" value="UniProtKB-KW"/>
</dbReference>
<dbReference type="PRINTS" id="PR00412">
    <property type="entry name" value="EPOXHYDRLASE"/>
</dbReference>
<keyword evidence="1" id="KW-0575">Peroxidase</keyword>
<dbReference type="PANTHER" id="PTHR43433">
    <property type="entry name" value="HYDROLASE, ALPHA/BETA FOLD FAMILY PROTEIN"/>
    <property type="match status" value="1"/>
</dbReference>
<dbReference type="InterPro" id="IPR000073">
    <property type="entry name" value="AB_hydrolase_1"/>
</dbReference>
<evidence type="ECO:0000313" key="3">
    <source>
        <dbReference type="EMBL" id="ABG06870.1"/>
    </source>
</evidence>
<evidence type="ECO:0000259" key="2">
    <source>
        <dbReference type="Pfam" id="PF12697"/>
    </source>
</evidence>
<reference evidence="3" key="1">
    <citation type="submission" date="2006-06" db="EMBL/GenBank/DDBJ databases">
        <title>Complete sequence of chromosome of Mycobacterium sp. MCS.</title>
        <authorList>
            <consortium name="US DOE Joint Genome Institute"/>
            <person name="Copeland A."/>
            <person name="Lucas S."/>
            <person name="Lapidus A."/>
            <person name="Barry K."/>
            <person name="Detter J.C."/>
            <person name="Glavina del Rio T."/>
            <person name="Hammon N."/>
            <person name="Israni S."/>
            <person name="Dalin E."/>
            <person name="Tice H."/>
            <person name="Pitluck S."/>
            <person name="Martinez M."/>
            <person name="Schmutz J."/>
            <person name="Larimer F."/>
            <person name="Land M."/>
            <person name="Hauser L."/>
            <person name="Kyrpides N."/>
            <person name="Kim E."/>
            <person name="Miller C.D."/>
            <person name="Hughes J.E."/>
            <person name="Anderson A.J."/>
            <person name="Sims R.C."/>
            <person name="Richardson P."/>
        </authorList>
    </citation>
    <scope>NUCLEOTIDE SEQUENCE [LARGE SCALE GENOMIC DNA]</scope>
    <source>
        <strain evidence="3">MCS</strain>
    </source>
</reference>
<keyword evidence="1" id="KW-0560">Oxidoreductase</keyword>
<dbReference type="EMBL" id="CP000384">
    <property type="protein sequence ID" value="ABG06870.1"/>
    <property type="molecule type" value="Genomic_DNA"/>
</dbReference>
<keyword evidence="3" id="KW-0378">Hydrolase</keyword>
<dbReference type="InterPro" id="IPR029058">
    <property type="entry name" value="AB_hydrolase_fold"/>
</dbReference>
<feature type="domain" description="AB hydrolase-1" evidence="2">
    <location>
        <begin position="35"/>
        <end position="272"/>
    </location>
</feature>
<dbReference type="AlphaFoldDB" id="A0A5Q5BF94"/>
<dbReference type="Pfam" id="PF12697">
    <property type="entry name" value="Abhydrolase_6"/>
    <property type="match status" value="1"/>
</dbReference>
<sequence>MRSRAGRDPPRRNRRRVASGRVNLAYDDRGTGIPVLFIAGRGGAGRTWHLHQVPEFVRNGYRAITFDNRGVGATENAEGFGVEQMVADTAALIEKLGAAPVRIVAVSMGSFIAQELMLARPDLVRSAVLMATRGRHDRARNFFSDAERELVDAGITLPPRFDAKVRVLENFSPKTINDDRAIGDWIEMFTMWPTKYTPGLRTQGSVGPKENRLPAYRSIRIPTLVIGFADDVLLPPHLGKEVADAMPHGRYLEIPDAGHLGFIERPQEVNAAALKFFADIL</sequence>
<name>A0A5Q5BF94_MYCSS</name>